<evidence type="ECO:0000256" key="6">
    <source>
        <dbReference type="SAM" id="MobiDB-lite"/>
    </source>
</evidence>
<sequence length="386" mass="44763">MVKAIIIKEQRRNGSKSQTETVVTEYSQGCSKSRRATIFLFHTTTWKSGAPICCHAFGRHQRCTLCGCKSGCIVCGATVFKNPDISLHRFPSDLNQRYRWIEACKLDDTFFNTSSRICSLHFKHEYFKTKCLRRILYPGSVPTIFTEEEMKNNRNMIPKIVRTNKKSASLRVKKEKDDASITKEEKIAKIVRTYNKSVNLRIKKEEDDASTTEEEIPKMDRTNNRSANLKVKKEKDDASVTEQEAPSTSTEVNQVYQVNEGASCSTVNDYNEKTETHDEIETQEETETQKETKTQEETETQEETNAESVVEEDFCPRTMCRYSSEDYEVFWICRICLRFMFSRNRVIEHLEGCNLPDYVTFDDDEESDGEFVRLKFNEPYSSSDDE</sequence>
<evidence type="ECO:0000313" key="9">
    <source>
        <dbReference type="RefSeq" id="XP_025421707.1"/>
    </source>
</evidence>
<dbReference type="GO" id="GO:0043565">
    <property type="term" value="F:sequence-specific DNA binding"/>
    <property type="evidence" value="ECO:0007669"/>
    <property type="project" value="InterPro"/>
</dbReference>
<keyword evidence="8" id="KW-1185">Reference proteome</keyword>
<dbReference type="InterPro" id="IPR006612">
    <property type="entry name" value="THAP_Znf"/>
</dbReference>
<gene>
    <name evidence="9" type="primary">LOC112691611</name>
</gene>
<dbReference type="InterPro" id="IPR026516">
    <property type="entry name" value="THAP1/10"/>
</dbReference>
<proteinExistence type="predicted"/>
<dbReference type="PANTHER" id="PTHR46600:SF11">
    <property type="entry name" value="THAP DOMAIN-CONTAINING PROTEIN 10"/>
    <property type="match status" value="1"/>
</dbReference>
<evidence type="ECO:0000256" key="5">
    <source>
        <dbReference type="PROSITE-ProRule" id="PRU00309"/>
    </source>
</evidence>
<dbReference type="InterPro" id="IPR038441">
    <property type="entry name" value="THAP_Znf_sf"/>
</dbReference>
<dbReference type="Pfam" id="PF05485">
    <property type="entry name" value="THAP"/>
    <property type="match status" value="1"/>
</dbReference>
<evidence type="ECO:0000313" key="8">
    <source>
        <dbReference type="Proteomes" id="UP000694846"/>
    </source>
</evidence>
<organism evidence="8 9">
    <name type="scientific">Sipha flava</name>
    <name type="common">yellow sugarcane aphid</name>
    <dbReference type="NCBI Taxonomy" id="143950"/>
    <lineage>
        <taxon>Eukaryota</taxon>
        <taxon>Metazoa</taxon>
        <taxon>Ecdysozoa</taxon>
        <taxon>Arthropoda</taxon>
        <taxon>Hexapoda</taxon>
        <taxon>Insecta</taxon>
        <taxon>Pterygota</taxon>
        <taxon>Neoptera</taxon>
        <taxon>Paraneoptera</taxon>
        <taxon>Hemiptera</taxon>
        <taxon>Sternorrhyncha</taxon>
        <taxon>Aphidomorpha</taxon>
        <taxon>Aphidoidea</taxon>
        <taxon>Aphididae</taxon>
        <taxon>Sipha</taxon>
    </lineage>
</organism>
<evidence type="ECO:0000259" key="7">
    <source>
        <dbReference type="PROSITE" id="PS50950"/>
    </source>
</evidence>
<evidence type="ECO:0000256" key="1">
    <source>
        <dbReference type="ARBA" id="ARBA00022723"/>
    </source>
</evidence>
<feature type="compositionally biased region" description="Basic and acidic residues" evidence="6">
    <location>
        <begin position="287"/>
        <end position="296"/>
    </location>
</feature>
<dbReference type="PANTHER" id="PTHR46600">
    <property type="entry name" value="THAP DOMAIN-CONTAINING"/>
    <property type="match status" value="1"/>
</dbReference>
<dbReference type="Proteomes" id="UP000694846">
    <property type="component" value="Unplaced"/>
</dbReference>
<keyword evidence="3" id="KW-0862">Zinc</keyword>
<dbReference type="RefSeq" id="XP_025421707.1">
    <property type="nucleotide sequence ID" value="XM_025565922.1"/>
</dbReference>
<reference evidence="9" key="1">
    <citation type="submission" date="2025-08" db="UniProtKB">
        <authorList>
            <consortium name="RefSeq"/>
        </authorList>
    </citation>
    <scope>IDENTIFICATION</scope>
    <source>
        <tissue evidence="9">Whole body</tissue>
    </source>
</reference>
<feature type="compositionally biased region" description="Basic and acidic residues" evidence="6">
    <location>
        <begin position="270"/>
        <end position="280"/>
    </location>
</feature>
<feature type="compositionally biased region" description="Polar residues" evidence="6">
    <location>
        <begin position="240"/>
        <end position="269"/>
    </location>
</feature>
<dbReference type="AlphaFoldDB" id="A0A8B8GGH9"/>
<feature type="compositionally biased region" description="Acidic residues" evidence="6">
    <location>
        <begin position="297"/>
        <end position="309"/>
    </location>
</feature>
<evidence type="ECO:0000256" key="4">
    <source>
        <dbReference type="ARBA" id="ARBA00023125"/>
    </source>
</evidence>
<dbReference type="OrthoDB" id="7312725at2759"/>
<keyword evidence="4 5" id="KW-0238">DNA-binding</keyword>
<dbReference type="Gene3D" id="6.20.210.20">
    <property type="entry name" value="THAP domain"/>
    <property type="match status" value="1"/>
</dbReference>
<evidence type="ECO:0000256" key="3">
    <source>
        <dbReference type="ARBA" id="ARBA00022833"/>
    </source>
</evidence>
<keyword evidence="2 5" id="KW-0863">Zinc-finger</keyword>
<dbReference type="GO" id="GO:0008270">
    <property type="term" value="F:zinc ion binding"/>
    <property type="evidence" value="ECO:0007669"/>
    <property type="project" value="UniProtKB-KW"/>
</dbReference>
<keyword evidence="1" id="KW-0479">Metal-binding</keyword>
<name>A0A8B8GGH9_9HEMI</name>
<evidence type="ECO:0000256" key="2">
    <source>
        <dbReference type="ARBA" id="ARBA00022771"/>
    </source>
</evidence>
<feature type="domain" description="THAP-type" evidence="7">
    <location>
        <begin position="57"/>
        <end position="145"/>
    </location>
</feature>
<dbReference type="SMART" id="SM00980">
    <property type="entry name" value="THAP"/>
    <property type="match status" value="1"/>
</dbReference>
<protein>
    <submittedName>
        <fullName evidence="9">THAP domain-containing protein 1-like</fullName>
    </submittedName>
</protein>
<feature type="region of interest" description="Disordered" evidence="6">
    <location>
        <begin position="205"/>
        <end position="309"/>
    </location>
</feature>
<dbReference type="SMART" id="SM00692">
    <property type="entry name" value="DM3"/>
    <property type="match status" value="1"/>
</dbReference>
<dbReference type="GeneID" id="112691611"/>
<dbReference type="PROSITE" id="PS50950">
    <property type="entry name" value="ZF_THAP"/>
    <property type="match status" value="1"/>
</dbReference>
<accession>A0A8B8GGH9</accession>
<dbReference type="SUPFAM" id="SSF57716">
    <property type="entry name" value="Glucocorticoid receptor-like (DNA-binding domain)"/>
    <property type="match status" value="1"/>
</dbReference>